<gene>
    <name evidence="9" type="ORF">EMA8858_02820</name>
</gene>
<evidence type="ECO:0000256" key="3">
    <source>
        <dbReference type="ARBA" id="ARBA00022448"/>
    </source>
</evidence>
<comment type="caution">
    <text evidence="9">The sequence shown here is derived from an EMBL/GenBank/DDBJ whole genome shotgun (WGS) entry which is preliminary data.</text>
</comment>
<evidence type="ECO:0000256" key="5">
    <source>
        <dbReference type="ARBA" id="ARBA00022692"/>
    </source>
</evidence>
<evidence type="ECO:0000256" key="4">
    <source>
        <dbReference type="ARBA" id="ARBA00022452"/>
    </source>
</evidence>
<comment type="subcellular location">
    <subcellularLocation>
        <location evidence="1">Cell outer membrane</location>
    </subcellularLocation>
</comment>
<comment type="similarity">
    <text evidence="2">Belongs to the outer membrane factor (OMF) (TC 1.B.17) family.</text>
</comment>
<keyword evidence="6" id="KW-0472">Membrane</keyword>
<proteinExistence type="inferred from homology"/>
<dbReference type="PANTHER" id="PTHR30026:SF20">
    <property type="entry name" value="OUTER MEMBRANE PROTEIN TOLC"/>
    <property type="match status" value="1"/>
</dbReference>
<feature type="signal peptide" evidence="8">
    <location>
        <begin position="1"/>
        <end position="18"/>
    </location>
</feature>
<evidence type="ECO:0000256" key="8">
    <source>
        <dbReference type="SAM" id="SignalP"/>
    </source>
</evidence>
<evidence type="ECO:0000256" key="6">
    <source>
        <dbReference type="ARBA" id="ARBA00023136"/>
    </source>
</evidence>
<evidence type="ECO:0000313" key="10">
    <source>
        <dbReference type="Proteomes" id="UP000837932"/>
    </source>
</evidence>
<name>A0ABM9AS05_9BACT</name>
<evidence type="ECO:0000256" key="2">
    <source>
        <dbReference type="ARBA" id="ARBA00007613"/>
    </source>
</evidence>
<dbReference type="EMBL" id="CAKLPY010000002">
    <property type="protein sequence ID" value="CAH0996686.1"/>
    <property type="molecule type" value="Genomic_DNA"/>
</dbReference>
<reference evidence="9" key="1">
    <citation type="submission" date="2021-12" db="EMBL/GenBank/DDBJ databases">
        <authorList>
            <person name="Rodrigo-Torres L."/>
            <person name="Arahal R. D."/>
            <person name="Lucena T."/>
        </authorList>
    </citation>
    <scope>NUCLEOTIDE SEQUENCE</scope>
    <source>
        <strain evidence="9">CECT 8858</strain>
    </source>
</reference>
<evidence type="ECO:0008006" key="11">
    <source>
        <dbReference type="Google" id="ProtNLM"/>
    </source>
</evidence>
<dbReference type="InterPro" id="IPR003423">
    <property type="entry name" value="OMP_efflux"/>
</dbReference>
<evidence type="ECO:0000256" key="1">
    <source>
        <dbReference type="ARBA" id="ARBA00004442"/>
    </source>
</evidence>
<keyword evidence="3" id="KW-0813">Transport</keyword>
<dbReference type="Pfam" id="PF02321">
    <property type="entry name" value="OEP"/>
    <property type="match status" value="1"/>
</dbReference>
<keyword evidence="7" id="KW-0998">Cell outer membrane</keyword>
<dbReference type="RefSeq" id="WP_238807239.1">
    <property type="nucleotide sequence ID" value="NZ_CAKLPY010000002.1"/>
</dbReference>
<sequence>MKKIITLFTILAPFWAFSQTSPILESYIQEGLKQNLGLKQERLEITKSAESIAQAKANFMPKVTFNPNYTLAAGGRRLEFPIGDLLNPVYSTLNQLTKTNNFPQVENVNQLLAPNNFHDTKLSFQYPIFNTDIRYNLLIQRDLLSAQEAKKRVLENEIRYSITTAYLQYLQTLEAQKIFDTSRNLLTDFVKLNEKLVSNNVATKDVVYSAEYEVSKLDQQIAILDKNRQTVKVFLNFLMNREFSEEIAADTNLVNTKLLTENLTQLKEDALANRQEINQLRTNIKVSESAIKLQEMNTFRPQVFLGGNVGFQGYGYTFKNQAYMLGQIGLSWDLYHGYEKKSKIQQAKIQKNILDTKLEEIKQQIQLQVSQAYFDLEAAKKSLITAQDGTKKAEKYFKIVESRYRNGQAIMIEYLRASNEIITARLQESVAKYDILVKQATLDKVGAVK</sequence>
<protein>
    <recommendedName>
        <fullName evidence="11">Transporter</fullName>
    </recommendedName>
</protein>
<dbReference type="SUPFAM" id="SSF56954">
    <property type="entry name" value="Outer membrane efflux proteins (OEP)"/>
    <property type="match status" value="1"/>
</dbReference>
<feature type="chain" id="PRO_5047513128" description="Transporter" evidence="8">
    <location>
        <begin position="19"/>
        <end position="449"/>
    </location>
</feature>
<dbReference type="Gene3D" id="1.20.1600.10">
    <property type="entry name" value="Outer membrane efflux proteins (OEP)"/>
    <property type="match status" value="1"/>
</dbReference>
<organism evidence="9 10">
    <name type="scientific">Emticicia aquatica</name>
    <dbReference type="NCBI Taxonomy" id="1681835"/>
    <lineage>
        <taxon>Bacteria</taxon>
        <taxon>Pseudomonadati</taxon>
        <taxon>Bacteroidota</taxon>
        <taxon>Cytophagia</taxon>
        <taxon>Cytophagales</taxon>
        <taxon>Leadbetterellaceae</taxon>
        <taxon>Emticicia</taxon>
    </lineage>
</organism>
<dbReference type="PANTHER" id="PTHR30026">
    <property type="entry name" value="OUTER MEMBRANE PROTEIN TOLC"/>
    <property type="match status" value="1"/>
</dbReference>
<keyword evidence="10" id="KW-1185">Reference proteome</keyword>
<keyword evidence="5" id="KW-0812">Transmembrane</keyword>
<dbReference type="Proteomes" id="UP000837932">
    <property type="component" value="Unassembled WGS sequence"/>
</dbReference>
<evidence type="ECO:0000313" key="9">
    <source>
        <dbReference type="EMBL" id="CAH0996686.1"/>
    </source>
</evidence>
<evidence type="ECO:0000256" key="7">
    <source>
        <dbReference type="ARBA" id="ARBA00023237"/>
    </source>
</evidence>
<keyword evidence="4" id="KW-1134">Transmembrane beta strand</keyword>
<accession>A0ABM9AS05</accession>
<dbReference type="InterPro" id="IPR051906">
    <property type="entry name" value="TolC-like"/>
</dbReference>
<keyword evidence="8" id="KW-0732">Signal</keyword>